<dbReference type="AlphaFoldDB" id="A0A3N1NUM7"/>
<dbReference type="Proteomes" id="UP000273643">
    <property type="component" value="Unassembled WGS sequence"/>
</dbReference>
<accession>A0A3N1NUM7</accession>
<evidence type="ECO:0000313" key="1">
    <source>
        <dbReference type="EMBL" id="ROQ19569.1"/>
    </source>
</evidence>
<organism evidence="1 2">
    <name type="scientific">Marinimicrobium koreense</name>
    <dbReference type="NCBI Taxonomy" id="306545"/>
    <lineage>
        <taxon>Bacteria</taxon>
        <taxon>Pseudomonadati</taxon>
        <taxon>Pseudomonadota</taxon>
        <taxon>Gammaproteobacteria</taxon>
        <taxon>Cellvibrionales</taxon>
        <taxon>Cellvibrionaceae</taxon>
        <taxon>Marinimicrobium</taxon>
    </lineage>
</organism>
<comment type="caution">
    <text evidence="1">The sequence shown here is derived from an EMBL/GenBank/DDBJ whole genome shotgun (WGS) entry which is preliminary data.</text>
</comment>
<dbReference type="RefSeq" id="WP_123636908.1">
    <property type="nucleotide sequence ID" value="NZ_RJUK01000001.1"/>
</dbReference>
<dbReference type="OrthoDB" id="5368544at2"/>
<dbReference type="EMBL" id="RJUK01000001">
    <property type="protein sequence ID" value="ROQ19569.1"/>
    <property type="molecule type" value="Genomic_DNA"/>
</dbReference>
<reference evidence="1 2" key="1">
    <citation type="submission" date="2018-11" db="EMBL/GenBank/DDBJ databases">
        <title>Genomic Encyclopedia of Type Strains, Phase IV (KMG-IV): sequencing the most valuable type-strain genomes for metagenomic binning, comparative biology and taxonomic classification.</title>
        <authorList>
            <person name="Goeker M."/>
        </authorList>
    </citation>
    <scope>NUCLEOTIDE SEQUENCE [LARGE SCALE GENOMIC DNA]</scope>
    <source>
        <strain evidence="1 2">DSM 16974</strain>
    </source>
</reference>
<evidence type="ECO:0008006" key="3">
    <source>
        <dbReference type="Google" id="ProtNLM"/>
    </source>
</evidence>
<name>A0A3N1NUM7_9GAMM</name>
<dbReference type="SUPFAM" id="SSF53850">
    <property type="entry name" value="Periplasmic binding protein-like II"/>
    <property type="match status" value="1"/>
</dbReference>
<gene>
    <name evidence="1" type="ORF">EDC38_0153</name>
</gene>
<dbReference type="Gene3D" id="3.40.190.10">
    <property type="entry name" value="Periplasmic binding protein-like II"/>
    <property type="match status" value="1"/>
</dbReference>
<protein>
    <recommendedName>
        <fullName evidence="3">Phosphate ABC transporter substrate-binding protein</fullName>
    </recommendedName>
</protein>
<sequence length="142" mass="15756">MPLFLKKIIMTGLLSTLGNLVYAEVVVVVPNESPIQELTSLQLSDIYLGRLTQLPGGEPVRPIDQTEQTPAHGEFYQQYLGRTPAQIRSHWSRLIFTGRGQPPKAVRSNDDMARELSRNPNTIGYMAPEAVPDSLRILTIGS</sequence>
<evidence type="ECO:0000313" key="2">
    <source>
        <dbReference type="Proteomes" id="UP000273643"/>
    </source>
</evidence>
<keyword evidence="2" id="KW-1185">Reference proteome</keyword>
<proteinExistence type="predicted"/>